<evidence type="ECO:0000256" key="4">
    <source>
        <dbReference type="ARBA" id="ARBA00022695"/>
    </source>
</evidence>
<gene>
    <name evidence="11" type="ORF">HOP40_17075</name>
</gene>
<protein>
    <submittedName>
        <fullName evidence="11">Nucleotidyltransferase</fullName>
    </submittedName>
</protein>
<dbReference type="GO" id="GO:0016779">
    <property type="term" value="F:nucleotidyltransferase activity"/>
    <property type="evidence" value="ECO:0007669"/>
    <property type="project" value="UniProtKB-KW"/>
</dbReference>
<comment type="similarity">
    <text evidence="9">Belongs to the MntA antitoxin family.</text>
</comment>
<dbReference type="AlphaFoldDB" id="A0A6M6JK34"/>
<organism evidence="11 12">
    <name type="scientific">Pseudonocardia broussonetiae</name>
    <dbReference type="NCBI Taxonomy" id="2736640"/>
    <lineage>
        <taxon>Bacteria</taxon>
        <taxon>Bacillati</taxon>
        <taxon>Actinomycetota</taxon>
        <taxon>Actinomycetes</taxon>
        <taxon>Pseudonocardiales</taxon>
        <taxon>Pseudonocardiaceae</taxon>
        <taxon>Pseudonocardia</taxon>
    </lineage>
</organism>
<dbReference type="EMBL" id="CP053564">
    <property type="protein sequence ID" value="QJY47307.1"/>
    <property type="molecule type" value="Genomic_DNA"/>
</dbReference>
<dbReference type="CDD" id="cd05403">
    <property type="entry name" value="NT_KNTase_like"/>
    <property type="match status" value="1"/>
</dbReference>
<name>A0A6M6JK34_9PSEU</name>
<evidence type="ECO:0000256" key="1">
    <source>
        <dbReference type="ARBA" id="ARBA00001946"/>
    </source>
</evidence>
<evidence type="ECO:0000259" key="10">
    <source>
        <dbReference type="Pfam" id="PF01909"/>
    </source>
</evidence>
<keyword evidence="4" id="KW-0548">Nucleotidyltransferase</keyword>
<keyword evidence="3 11" id="KW-0808">Transferase</keyword>
<dbReference type="InterPro" id="IPR002934">
    <property type="entry name" value="Polymerase_NTP_transf_dom"/>
</dbReference>
<keyword evidence="6" id="KW-0547">Nucleotide-binding</keyword>
<evidence type="ECO:0000256" key="9">
    <source>
        <dbReference type="ARBA" id="ARBA00038276"/>
    </source>
</evidence>
<evidence type="ECO:0000313" key="12">
    <source>
        <dbReference type="Proteomes" id="UP000505377"/>
    </source>
</evidence>
<dbReference type="Proteomes" id="UP000505377">
    <property type="component" value="Chromosome"/>
</dbReference>
<keyword evidence="12" id="KW-1185">Reference proteome</keyword>
<evidence type="ECO:0000256" key="2">
    <source>
        <dbReference type="ARBA" id="ARBA00022649"/>
    </source>
</evidence>
<dbReference type="RefSeq" id="WP_172159769.1">
    <property type="nucleotide sequence ID" value="NZ_CP053564.1"/>
</dbReference>
<evidence type="ECO:0000256" key="6">
    <source>
        <dbReference type="ARBA" id="ARBA00022741"/>
    </source>
</evidence>
<dbReference type="InterPro" id="IPR052038">
    <property type="entry name" value="Type-VII_TA_antitoxin"/>
</dbReference>
<comment type="cofactor">
    <cofactor evidence="1">
        <name>Mg(2+)</name>
        <dbReference type="ChEBI" id="CHEBI:18420"/>
    </cofactor>
</comment>
<dbReference type="GO" id="GO:0005524">
    <property type="term" value="F:ATP binding"/>
    <property type="evidence" value="ECO:0007669"/>
    <property type="project" value="UniProtKB-KW"/>
</dbReference>
<proteinExistence type="inferred from homology"/>
<evidence type="ECO:0000313" key="11">
    <source>
        <dbReference type="EMBL" id="QJY47307.1"/>
    </source>
</evidence>
<dbReference type="PANTHER" id="PTHR33571">
    <property type="entry name" value="SSL8005 PROTEIN"/>
    <property type="match status" value="1"/>
</dbReference>
<sequence>MQDEVWAEVDADRLDAVCRRYGIAALEVFGSAARGESGPDSDLDLLYELVPGARLGWEIEDLTDALAALFGRPVDLVARSALHPMLRSTVLHDARPICAA</sequence>
<keyword evidence="7" id="KW-0067">ATP-binding</keyword>
<dbReference type="Pfam" id="PF01909">
    <property type="entry name" value="NTP_transf_2"/>
    <property type="match status" value="1"/>
</dbReference>
<dbReference type="PANTHER" id="PTHR33571:SF12">
    <property type="entry name" value="BSL3053 PROTEIN"/>
    <property type="match status" value="1"/>
</dbReference>
<feature type="domain" description="Polymerase nucleotidyl transferase" evidence="10">
    <location>
        <begin position="15"/>
        <end position="94"/>
    </location>
</feature>
<keyword evidence="2" id="KW-1277">Toxin-antitoxin system</keyword>
<reference evidence="11 12" key="1">
    <citation type="submission" date="2020-05" db="EMBL/GenBank/DDBJ databases">
        <authorList>
            <person name="Mo P."/>
        </authorList>
    </citation>
    <scope>NUCLEOTIDE SEQUENCE [LARGE SCALE GENOMIC DNA]</scope>
    <source>
        <strain evidence="11 12">Gen01</strain>
    </source>
</reference>
<evidence type="ECO:0000256" key="8">
    <source>
        <dbReference type="ARBA" id="ARBA00022842"/>
    </source>
</evidence>
<keyword evidence="5" id="KW-0479">Metal-binding</keyword>
<accession>A0A6M6JK34</accession>
<evidence type="ECO:0000256" key="5">
    <source>
        <dbReference type="ARBA" id="ARBA00022723"/>
    </source>
</evidence>
<dbReference type="InterPro" id="IPR043519">
    <property type="entry name" value="NT_sf"/>
</dbReference>
<dbReference type="Gene3D" id="3.30.460.10">
    <property type="entry name" value="Beta Polymerase, domain 2"/>
    <property type="match status" value="1"/>
</dbReference>
<dbReference type="GO" id="GO:0046872">
    <property type="term" value="F:metal ion binding"/>
    <property type="evidence" value="ECO:0007669"/>
    <property type="project" value="UniProtKB-KW"/>
</dbReference>
<evidence type="ECO:0000256" key="7">
    <source>
        <dbReference type="ARBA" id="ARBA00022840"/>
    </source>
</evidence>
<evidence type="ECO:0000256" key="3">
    <source>
        <dbReference type="ARBA" id="ARBA00022679"/>
    </source>
</evidence>
<keyword evidence="8" id="KW-0460">Magnesium</keyword>
<dbReference type="SUPFAM" id="SSF81301">
    <property type="entry name" value="Nucleotidyltransferase"/>
    <property type="match status" value="1"/>
</dbReference>
<dbReference type="KEGG" id="pbro:HOP40_17075"/>